<feature type="transmembrane region" description="Helical" evidence="1">
    <location>
        <begin position="66"/>
        <end position="82"/>
    </location>
</feature>
<dbReference type="Gene3D" id="1.20.1250.20">
    <property type="entry name" value="MFS general substrate transporter like domains"/>
    <property type="match status" value="1"/>
</dbReference>
<dbReference type="OrthoDB" id="2213137at2759"/>
<keyword evidence="1" id="KW-0472">Membrane</keyword>
<evidence type="ECO:0000256" key="1">
    <source>
        <dbReference type="SAM" id="Phobius"/>
    </source>
</evidence>
<feature type="transmembrane region" description="Helical" evidence="1">
    <location>
        <begin position="222"/>
        <end position="243"/>
    </location>
</feature>
<feature type="transmembrane region" description="Helical" evidence="1">
    <location>
        <begin position="180"/>
        <end position="202"/>
    </location>
</feature>
<dbReference type="InParanoid" id="A0A409W6H3"/>
<dbReference type="InterPro" id="IPR036259">
    <property type="entry name" value="MFS_trans_sf"/>
</dbReference>
<comment type="caution">
    <text evidence="2">The sequence shown here is derived from an EMBL/GenBank/DDBJ whole genome shotgun (WGS) entry which is preliminary data.</text>
</comment>
<proteinExistence type="predicted"/>
<sequence length="401" mass="43686">MGYYRFIVHPGSLIFAVCLLLLSFVGEEEFAKVFVLQAIGMGLAMGLVFMPTTVIPIHFFKRRRGLAIGIVLSGGSLGGAVFPPRMSSFLPSLVPSFFSPFFSPLTAHHPLLIPRVALLTSLFTPLVLRALIHTRGFAPAVRVTACIAFALLLIGNGLLRTPPREEKPLFPVPFLDLTKYSGELGYVGAGIATFLAVLFIYWPAMYLDLLGLEHGVNPNLAFYTIIIVSFTSVIARVGFGLASDFIGPWNTMIPVSFFLAIMMFTTCTMWVVSSLEENSDFLTLRIELITVKDRSRWLRLSLIITAIASLATRKSELGTRIGLIFTLGSIAFLLSALVHDAVLTAQHVWAIPSAVSGVVFLAVAILMGGARMMTLAGKEEKTRKRLGVLKGVPVLEELVVV</sequence>
<dbReference type="SUPFAM" id="SSF103473">
    <property type="entry name" value="MFS general substrate transporter"/>
    <property type="match status" value="1"/>
</dbReference>
<dbReference type="PANTHER" id="PTHR11360:SF284">
    <property type="entry name" value="EG:103B4.3 PROTEIN-RELATED"/>
    <property type="match status" value="1"/>
</dbReference>
<dbReference type="AlphaFoldDB" id="A0A409W6H3"/>
<feature type="transmembrane region" description="Helical" evidence="1">
    <location>
        <begin position="112"/>
        <end position="132"/>
    </location>
</feature>
<dbReference type="InterPro" id="IPR050327">
    <property type="entry name" value="Proton-linked_MCT"/>
</dbReference>
<dbReference type="EMBL" id="NHYE01005364">
    <property type="protein sequence ID" value="PPQ74102.1"/>
    <property type="molecule type" value="Genomic_DNA"/>
</dbReference>
<feature type="transmembrane region" description="Helical" evidence="1">
    <location>
        <begin position="255"/>
        <end position="275"/>
    </location>
</feature>
<organism evidence="2 3">
    <name type="scientific">Gymnopilus dilepis</name>
    <dbReference type="NCBI Taxonomy" id="231916"/>
    <lineage>
        <taxon>Eukaryota</taxon>
        <taxon>Fungi</taxon>
        <taxon>Dikarya</taxon>
        <taxon>Basidiomycota</taxon>
        <taxon>Agaricomycotina</taxon>
        <taxon>Agaricomycetes</taxon>
        <taxon>Agaricomycetidae</taxon>
        <taxon>Agaricales</taxon>
        <taxon>Agaricineae</taxon>
        <taxon>Hymenogastraceae</taxon>
        <taxon>Gymnopilus</taxon>
    </lineage>
</organism>
<feature type="transmembrane region" description="Helical" evidence="1">
    <location>
        <begin position="323"/>
        <end position="342"/>
    </location>
</feature>
<name>A0A409W6H3_9AGAR</name>
<evidence type="ECO:0000313" key="3">
    <source>
        <dbReference type="Proteomes" id="UP000284706"/>
    </source>
</evidence>
<feature type="transmembrane region" description="Helical" evidence="1">
    <location>
        <begin position="138"/>
        <end position="159"/>
    </location>
</feature>
<keyword evidence="1" id="KW-0812">Transmembrane</keyword>
<reference evidence="2 3" key="1">
    <citation type="journal article" date="2018" name="Evol. Lett.">
        <title>Horizontal gene cluster transfer increased hallucinogenic mushroom diversity.</title>
        <authorList>
            <person name="Reynolds H.T."/>
            <person name="Vijayakumar V."/>
            <person name="Gluck-Thaler E."/>
            <person name="Korotkin H.B."/>
            <person name="Matheny P.B."/>
            <person name="Slot J.C."/>
        </authorList>
    </citation>
    <scope>NUCLEOTIDE SEQUENCE [LARGE SCALE GENOMIC DNA]</scope>
    <source>
        <strain evidence="2 3">SRW20</strain>
    </source>
</reference>
<keyword evidence="1" id="KW-1133">Transmembrane helix</keyword>
<gene>
    <name evidence="2" type="ORF">CVT26_006481</name>
</gene>
<dbReference type="PANTHER" id="PTHR11360">
    <property type="entry name" value="MONOCARBOXYLATE TRANSPORTER"/>
    <property type="match status" value="1"/>
</dbReference>
<keyword evidence="3" id="KW-1185">Reference proteome</keyword>
<feature type="transmembrane region" description="Helical" evidence="1">
    <location>
        <begin position="348"/>
        <end position="368"/>
    </location>
</feature>
<evidence type="ECO:0000313" key="2">
    <source>
        <dbReference type="EMBL" id="PPQ74102.1"/>
    </source>
</evidence>
<evidence type="ECO:0008006" key="4">
    <source>
        <dbReference type="Google" id="ProtNLM"/>
    </source>
</evidence>
<protein>
    <recommendedName>
        <fullName evidence="4">Major facilitator superfamily (MFS) profile domain-containing protein</fullName>
    </recommendedName>
</protein>
<feature type="transmembrane region" description="Helical" evidence="1">
    <location>
        <begin position="7"/>
        <end position="26"/>
    </location>
</feature>
<accession>A0A409W6H3</accession>
<feature type="transmembrane region" description="Helical" evidence="1">
    <location>
        <begin position="38"/>
        <end position="59"/>
    </location>
</feature>
<dbReference type="Proteomes" id="UP000284706">
    <property type="component" value="Unassembled WGS sequence"/>
</dbReference>